<dbReference type="AlphaFoldDB" id="A0A4U0X4A2"/>
<dbReference type="Pfam" id="PF00561">
    <property type="entry name" value="Abhydrolase_1"/>
    <property type="match status" value="1"/>
</dbReference>
<dbReference type="Gene3D" id="3.40.50.1820">
    <property type="entry name" value="alpha/beta hydrolase"/>
    <property type="match status" value="1"/>
</dbReference>
<feature type="domain" description="AB hydrolase-1" evidence="4">
    <location>
        <begin position="91"/>
        <end position="198"/>
    </location>
</feature>
<dbReference type="GO" id="GO:0016787">
    <property type="term" value="F:hydrolase activity"/>
    <property type="evidence" value="ECO:0007669"/>
    <property type="project" value="UniProtKB-KW"/>
</dbReference>
<evidence type="ECO:0000256" key="2">
    <source>
        <dbReference type="ARBA" id="ARBA00038334"/>
    </source>
</evidence>
<reference evidence="5 6" key="1">
    <citation type="submission" date="2017-03" db="EMBL/GenBank/DDBJ databases">
        <title>Genomes of endolithic fungi from Antarctica.</title>
        <authorList>
            <person name="Coleine C."/>
            <person name="Masonjones S."/>
            <person name="Stajich J.E."/>
        </authorList>
    </citation>
    <scope>NUCLEOTIDE SEQUENCE [LARGE SCALE GENOMIC DNA]</scope>
    <source>
        <strain evidence="5 6">CCFEE 5184</strain>
    </source>
</reference>
<name>A0A4U0X4A2_9PEZI</name>
<keyword evidence="3" id="KW-0472">Membrane</keyword>
<dbReference type="InterPro" id="IPR000073">
    <property type="entry name" value="AB_hydrolase_1"/>
</dbReference>
<dbReference type="PRINTS" id="PR00412">
    <property type="entry name" value="EPOXHYDRLASE"/>
</dbReference>
<dbReference type="OrthoDB" id="6431331at2759"/>
<organism evidence="5 6">
    <name type="scientific">Friedmanniomyces simplex</name>
    <dbReference type="NCBI Taxonomy" id="329884"/>
    <lineage>
        <taxon>Eukaryota</taxon>
        <taxon>Fungi</taxon>
        <taxon>Dikarya</taxon>
        <taxon>Ascomycota</taxon>
        <taxon>Pezizomycotina</taxon>
        <taxon>Dothideomycetes</taxon>
        <taxon>Dothideomycetidae</taxon>
        <taxon>Mycosphaerellales</taxon>
        <taxon>Teratosphaeriaceae</taxon>
        <taxon>Friedmanniomyces</taxon>
    </lineage>
</organism>
<evidence type="ECO:0000256" key="1">
    <source>
        <dbReference type="ARBA" id="ARBA00022801"/>
    </source>
</evidence>
<dbReference type="InterPro" id="IPR029058">
    <property type="entry name" value="AB_hydrolase_fold"/>
</dbReference>
<evidence type="ECO:0000313" key="5">
    <source>
        <dbReference type="EMBL" id="TKA70146.1"/>
    </source>
</evidence>
<keyword evidence="1" id="KW-0378">Hydrolase</keyword>
<sequence>MSLSHYVYRGAAFLWGIAALVVFTVRSYLDDRPPSSGSDSEQKRLLRDAQHRTWSLEDEAISGLHHDFLTLSSGLQLHYVSNGERKAAGNLVIFLHGFPDSWYIFSRFLSSPGLHATGAQLVALDLPGFGGSDDLGHYGPDEMLNTVSEAIVQLKAQYLILDDRSRCLLVGHDWGGLLSYRIAAETLGLVHRLVVVNIGYAGQMPVVGRNARLAIRTCQSHLTAWIRDPLKANLALSAWQSVAPLVTQMLMSSYIFMFNLPYAILTIMPLRTLEYLLDWCHREGHHRHKVASKPGHVSELFLAESRASSFGPGSAECTSRDHKNSTYSAAVLSRATTSPPGNWLQRIRLYREGLTSGKWTLAPELQRYRPAPEGEGETFKCPVTVLFGLQDPALDPRVVLDGVERYFTGATKVATGDGSHEKQGTSTASDAGASHIVRLYGCGHWSLLEDPIGSGTLEKTLVCLLSETNGADSGSLEEVLARRAQHDDLANRVTIVTHTKENFMPYRAT</sequence>
<dbReference type="SUPFAM" id="SSF53474">
    <property type="entry name" value="alpha/beta-Hydrolases"/>
    <property type="match status" value="1"/>
</dbReference>
<evidence type="ECO:0000259" key="4">
    <source>
        <dbReference type="Pfam" id="PF00561"/>
    </source>
</evidence>
<evidence type="ECO:0000256" key="3">
    <source>
        <dbReference type="SAM" id="Phobius"/>
    </source>
</evidence>
<accession>A0A4U0X4A2</accession>
<dbReference type="InterPro" id="IPR000639">
    <property type="entry name" value="Epox_hydrolase-like"/>
</dbReference>
<dbReference type="EMBL" id="NAJQ01000409">
    <property type="protein sequence ID" value="TKA70146.1"/>
    <property type="molecule type" value="Genomic_DNA"/>
</dbReference>
<feature type="transmembrane region" description="Helical" evidence="3">
    <location>
        <begin position="6"/>
        <end position="25"/>
    </location>
</feature>
<proteinExistence type="inferred from homology"/>
<dbReference type="Proteomes" id="UP000309340">
    <property type="component" value="Unassembled WGS sequence"/>
</dbReference>
<dbReference type="STRING" id="329884.A0A4U0X4A2"/>
<evidence type="ECO:0000313" key="6">
    <source>
        <dbReference type="Proteomes" id="UP000309340"/>
    </source>
</evidence>
<dbReference type="PANTHER" id="PTHR43329">
    <property type="entry name" value="EPOXIDE HYDROLASE"/>
    <property type="match status" value="1"/>
</dbReference>
<protein>
    <recommendedName>
        <fullName evidence="4">AB hydrolase-1 domain-containing protein</fullName>
    </recommendedName>
</protein>
<comment type="similarity">
    <text evidence="2">Belongs to the AB hydrolase superfamily. Epoxide hydrolase family.</text>
</comment>
<comment type="caution">
    <text evidence="5">The sequence shown here is derived from an EMBL/GenBank/DDBJ whole genome shotgun (WGS) entry which is preliminary data.</text>
</comment>
<gene>
    <name evidence="5" type="ORF">B0A55_06528</name>
</gene>
<keyword evidence="3" id="KW-1133">Transmembrane helix</keyword>
<keyword evidence="6" id="KW-1185">Reference proteome</keyword>
<keyword evidence="3" id="KW-0812">Transmembrane</keyword>